<keyword evidence="4" id="KW-0804">Transcription</keyword>
<organism evidence="6 7">
    <name type="scientific">Thermophilibacter immobilis</name>
    <dbReference type="NCBI Taxonomy" id="2779519"/>
    <lineage>
        <taxon>Bacteria</taxon>
        <taxon>Bacillati</taxon>
        <taxon>Actinomycetota</taxon>
        <taxon>Coriobacteriia</taxon>
        <taxon>Coriobacteriales</taxon>
        <taxon>Atopobiaceae</taxon>
        <taxon>Thermophilibacter</taxon>
    </lineage>
</organism>
<evidence type="ECO:0000256" key="4">
    <source>
        <dbReference type="ARBA" id="ARBA00023163"/>
    </source>
</evidence>
<dbReference type="Pfam" id="PF07739">
    <property type="entry name" value="TipAS"/>
    <property type="match status" value="1"/>
</dbReference>
<protein>
    <submittedName>
        <fullName evidence="6">MerR family transcriptional regulator</fullName>
    </submittedName>
</protein>
<dbReference type="PRINTS" id="PR00040">
    <property type="entry name" value="HTHMERR"/>
</dbReference>
<dbReference type="Gene3D" id="1.10.1660.10">
    <property type="match status" value="1"/>
</dbReference>
<evidence type="ECO:0000313" key="7">
    <source>
        <dbReference type="Proteomes" id="UP000593735"/>
    </source>
</evidence>
<dbReference type="CDD" id="cd01106">
    <property type="entry name" value="HTH_TipAL-Mta"/>
    <property type="match status" value="1"/>
</dbReference>
<dbReference type="AlphaFoldDB" id="A0A7S7RVA7"/>
<sequence>MGEGAYRIGELARLAGTTVRALRFYEERGLLSPARDAQSAYRRYGPAEVDRLQEILLLRSLGVAVRDVAPLLSCSPEERRAAFSAHLLGLRAERERLDALIETVERTLDHEEGGRPMTDEEKFEGLKHQLVEDNERRFGAEVRERFGDEAAEKGGGRVRDMGQEDYRRWRGLEGRILDELACAVRDGADPAGEAGARLCELHRDWLGFTWPSCSAEAHRGLAESYVADERFRAYYDRAADGAATWLRDAIRAHAR</sequence>
<dbReference type="EMBL" id="CP063767">
    <property type="protein sequence ID" value="QOY61470.1"/>
    <property type="molecule type" value="Genomic_DNA"/>
</dbReference>
<dbReference type="SUPFAM" id="SSF46955">
    <property type="entry name" value="Putative DNA-binding domain"/>
    <property type="match status" value="1"/>
</dbReference>
<dbReference type="InterPro" id="IPR009061">
    <property type="entry name" value="DNA-bd_dom_put_sf"/>
</dbReference>
<dbReference type="InterPro" id="IPR012925">
    <property type="entry name" value="TipAS_dom"/>
</dbReference>
<evidence type="ECO:0000313" key="6">
    <source>
        <dbReference type="EMBL" id="QOY61470.1"/>
    </source>
</evidence>
<accession>A0A7S7RVA7</accession>
<dbReference type="PROSITE" id="PS50937">
    <property type="entry name" value="HTH_MERR_2"/>
    <property type="match status" value="1"/>
</dbReference>
<feature type="domain" description="HTH merR-type" evidence="5">
    <location>
        <begin position="5"/>
        <end position="74"/>
    </location>
</feature>
<reference evidence="6 7" key="1">
    <citation type="submission" date="2020-10" db="EMBL/GenBank/DDBJ databases">
        <title>Olsenella immobilis sp.nov., isolated from the mud in a fermentation cellar used for the production of Chinese strong-flavoured liquor.</title>
        <authorList>
            <person name="Lu L."/>
        </authorList>
    </citation>
    <scope>NUCLEOTIDE SEQUENCE [LARGE SCALE GENOMIC DNA]</scope>
    <source>
        <strain evidence="6 7">LZLJ-2</strain>
    </source>
</reference>
<dbReference type="RefSeq" id="WP_194372771.1">
    <property type="nucleotide sequence ID" value="NZ_CP063767.1"/>
</dbReference>
<dbReference type="SUPFAM" id="SSF89082">
    <property type="entry name" value="Antibiotic binding domain of TipA-like multidrug resistance regulators"/>
    <property type="match status" value="1"/>
</dbReference>
<dbReference type="Gene3D" id="1.10.490.50">
    <property type="entry name" value="Antibiotic binding domain of TipA-like multidrug resistance regulators"/>
    <property type="match status" value="1"/>
</dbReference>
<dbReference type="InterPro" id="IPR000551">
    <property type="entry name" value="MerR-type_HTH_dom"/>
</dbReference>
<gene>
    <name evidence="6" type="ORF">INP52_04615</name>
</gene>
<dbReference type="PANTHER" id="PTHR30204">
    <property type="entry name" value="REDOX-CYCLING DRUG-SENSING TRANSCRIPTIONAL ACTIVATOR SOXR"/>
    <property type="match status" value="1"/>
</dbReference>
<keyword evidence="7" id="KW-1185">Reference proteome</keyword>
<dbReference type="SMART" id="SM00422">
    <property type="entry name" value="HTH_MERR"/>
    <property type="match status" value="1"/>
</dbReference>
<dbReference type="InterPro" id="IPR047057">
    <property type="entry name" value="MerR_fam"/>
</dbReference>
<dbReference type="GO" id="GO:0003677">
    <property type="term" value="F:DNA binding"/>
    <property type="evidence" value="ECO:0007669"/>
    <property type="project" value="UniProtKB-KW"/>
</dbReference>
<name>A0A7S7RVA7_9ACTN</name>
<dbReference type="GO" id="GO:0003700">
    <property type="term" value="F:DNA-binding transcription factor activity"/>
    <property type="evidence" value="ECO:0007669"/>
    <property type="project" value="InterPro"/>
</dbReference>
<keyword evidence="1" id="KW-0678">Repressor</keyword>
<evidence type="ECO:0000259" key="5">
    <source>
        <dbReference type="PROSITE" id="PS50937"/>
    </source>
</evidence>
<keyword evidence="2" id="KW-0805">Transcription regulation</keyword>
<proteinExistence type="predicted"/>
<evidence type="ECO:0000256" key="3">
    <source>
        <dbReference type="ARBA" id="ARBA00023125"/>
    </source>
</evidence>
<evidence type="ECO:0000256" key="2">
    <source>
        <dbReference type="ARBA" id="ARBA00023015"/>
    </source>
</evidence>
<evidence type="ECO:0000256" key="1">
    <source>
        <dbReference type="ARBA" id="ARBA00022491"/>
    </source>
</evidence>
<dbReference type="InterPro" id="IPR036244">
    <property type="entry name" value="TipA-like_antibiotic-bd"/>
</dbReference>
<dbReference type="KEGG" id="tio:INP52_04615"/>
<dbReference type="Pfam" id="PF13411">
    <property type="entry name" value="MerR_1"/>
    <property type="match status" value="1"/>
</dbReference>
<dbReference type="Proteomes" id="UP000593735">
    <property type="component" value="Chromosome"/>
</dbReference>
<dbReference type="PANTHER" id="PTHR30204:SF69">
    <property type="entry name" value="MERR-FAMILY TRANSCRIPTIONAL REGULATOR"/>
    <property type="match status" value="1"/>
</dbReference>
<keyword evidence="3" id="KW-0238">DNA-binding</keyword>